<feature type="region of interest" description="Disordered" evidence="1">
    <location>
        <begin position="835"/>
        <end position="918"/>
    </location>
</feature>
<feature type="compositionally biased region" description="Polar residues" evidence="1">
    <location>
        <begin position="778"/>
        <end position="790"/>
    </location>
</feature>
<feature type="compositionally biased region" description="Basic and acidic residues" evidence="1">
    <location>
        <begin position="1074"/>
        <end position="1085"/>
    </location>
</feature>
<feature type="compositionally biased region" description="Basic residues" evidence="1">
    <location>
        <begin position="859"/>
        <end position="869"/>
    </location>
</feature>
<accession>A0A371D5H9</accession>
<feature type="region of interest" description="Disordered" evidence="1">
    <location>
        <begin position="519"/>
        <end position="546"/>
    </location>
</feature>
<protein>
    <submittedName>
        <fullName evidence="2">Uncharacterized protein</fullName>
    </submittedName>
</protein>
<feature type="compositionally biased region" description="Low complexity" evidence="1">
    <location>
        <begin position="527"/>
        <end position="537"/>
    </location>
</feature>
<organism evidence="2 3">
    <name type="scientific">Lentinus brumalis</name>
    <dbReference type="NCBI Taxonomy" id="2498619"/>
    <lineage>
        <taxon>Eukaryota</taxon>
        <taxon>Fungi</taxon>
        <taxon>Dikarya</taxon>
        <taxon>Basidiomycota</taxon>
        <taxon>Agaricomycotina</taxon>
        <taxon>Agaricomycetes</taxon>
        <taxon>Polyporales</taxon>
        <taxon>Polyporaceae</taxon>
        <taxon>Lentinus</taxon>
    </lineage>
</organism>
<dbReference type="PANTHER" id="PTHR24216:SF65">
    <property type="entry name" value="PAXILLIN-LIKE PROTEIN 1"/>
    <property type="match status" value="1"/>
</dbReference>
<feature type="region of interest" description="Disordered" evidence="1">
    <location>
        <begin position="1600"/>
        <end position="1728"/>
    </location>
</feature>
<feature type="region of interest" description="Disordered" evidence="1">
    <location>
        <begin position="744"/>
        <end position="764"/>
    </location>
</feature>
<dbReference type="Proteomes" id="UP000256964">
    <property type="component" value="Unassembled WGS sequence"/>
</dbReference>
<evidence type="ECO:0000313" key="3">
    <source>
        <dbReference type="Proteomes" id="UP000256964"/>
    </source>
</evidence>
<feature type="compositionally biased region" description="Basic and acidic residues" evidence="1">
    <location>
        <begin position="136"/>
        <end position="147"/>
    </location>
</feature>
<evidence type="ECO:0000313" key="2">
    <source>
        <dbReference type="EMBL" id="RDX47790.1"/>
    </source>
</evidence>
<feature type="compositionally biased region" description="Low complexity" evidence="1">
    <location>
        <begin position="1015"/>
        <end position="1025"/>
    </location>
</feature>
<feature type="region of interest" description="Disordered" evidence="1">
    <location>
        <begin position="965"/>
        <end position="1102"/>
    </location>
</feature>
<feature type="compositionally biased region" description="Pro residues" evidence="1">
    <location>
        <begin position="217"/>
        <end position="226"/>
    </location>
</feature>
<feature type="compositionally biased region" description="Acidic residues" evidence="1">
    <location>
        <begin position="1690"/>
        <end position="1699"/>
    </location>
</feature>
<dbReference type="OrthoDB" id="2758311at2759"/>
<feature type="compositionally biased region" description="Low complexity" evidence="1">
    <location>
        <begin position="1046"/>
        <end position="1057"/>
    </location>
</feature>
<reference evidence="2 3" key="1">
    <citation type="journal article" date="2018" name="Biotechnol. Biofuels">
        <title>Integrative visual omics of the white-rot fungus Polyporus brumalis exposes the biotechnological potential of its oxidative enzymes for delignifying raw plant biomass.</title>
        <authorList>
            <person name="Miyauchi S."/>
            <person name="Rancon A."/>
            <person name="Drula E."/>
            <person name="Hage H."/>
            <person name="Chaduli D."/>
            <person name="Favel A."/>
            <person name="Grisel S."/>
            <person name="Henrissat B."/>
            <person name="Herpoel-Gimbert I."/>
            <person name="Ruiz-Duenas F.J."/>
            <person name="Chevret D."/>
            <person name="Hainaut M."/>
            <person name="Lin J."/>
            <person name="Wang M."/>
            <person name="Pangilinan J."/>
            <person name="Lipzen A."/>
            <person name="Lesage-Meessen L."/>
            <person name="Navarro D."/>
            <person name="Riley R."/>
            <person name="Grigoriev I.V."/>
            <person name="Zhou S."/>
            <person name="Raouche S."/>
            <person name="Rosso M.N."/>
        </authorList>
    </citation>
    <scope>NUCLEOTIDE SEQUENCE [LARGE SCALE GENOMIC DNA]</scope>
    <source>
        <strain evidence="2 3">BRFM 1820</strain>
    </source>
</reference>
<feature type="compositionally biased region" description="Low complexity" evidence="1">
    <location>
        <begin position="1784"/>
        <end position="1794"/>
    </location>
</feature>
<feature type="region of interest" description="Disordered" evidence="1">
    <location>
        <begin position="1413"/>
        <end position="1449"/>
    </location>
</feature>
<proteinExistence type="predicted"/>
<dbReference type="PANTHER" id="PTHR24216">
    <property type="entry name" value="PAXILLIN-RELATED"/>
    <property type="match status" value="1"/>
</dbReference>
<gene>
    <name evidence="2" type="ORF">OH76DRAFT_1419426</name>
</gene>
<feature type="region of interest" description="Disordered" evidence="1">
    <location>
        <begin position="1768"/>
        <end position="1794"/>
    </location>
</feature>
<feature type="compositionally biased region" description="Low complexity" evidence="1">
    <location>
        <begin position="238"/>
        <end position="247"/>
    </location>
</feature>
<feature type="region of interest" description="Disordered" evidence="1">
    <location>
        <begin position="778"/>
        <end position="800"/>
    </location>
</feature>
<evidence type="ECO:0000256" key="1">
    <source>
        <dbReference type="SAM" id="MobiDB-lite"/>
    </source>
</evidence>
<sequence>MPVQSRLPPSAIAHLRLCGKCETGRLTPPVLCKGTKKLSDRDRWYELCLNKVMDAPVECDYFDWRDDIPRGAPARGSPELRCPGYLCANIPNPRPINVACLLGVCQQCCAHAHLSLLDLPRCHITAHDNATADRAPLEGRVHWRDAPGEPPSIDSADSPTPPADTRRTTRASSARQPDTRNGSPVTQASSATRGRRAASQPSRSARAAARTNAPAPTSTPTPPTLSQPPRVAPDRSEPASSSEPSGGHVSRHQADDLDRARSQQMTAHAAVQQAQTRTFYLKWWHKNDEPAKYIQVTAPNWPLFHPKESEHLVNRFKVDTEFFEVFDWVSDTWLSCWKDSPAQRVDVRPPQIMHYRSEGVTHAPDMPGAEPRGVKRAHDQIDYGAVPEWWVVLASHARQSPHNFIRLRVSISKHKRGFQQSRVLTVVYAFLSLAVVRLELAIVLAFHHPDDHETMVGTPFVVERFGQIACGPSATAELSPMWASRVELAADEESSGPLGSGAFDPLLNTPTSTIRTFSDAGTEEAGPSLPAVVSSPSPSLPCTPRGPRSSGWPLRYAVDMIRGFQRMHDMMATGSSQKDAFAAAFPGHELKTSTYSDNHKAYSNALRVPGVVEHWVALGRTQAGEWTLFRKDWKPRRCHIGAFHLDVPAYSHKYDIARASDEDLRKLLRCTYMKLKQKNEVNFLARPQLIRRITSRVTVDWARVRRWLQTGVATPSEKPPRGLGRREWQLDACALDLMRSGKMVSPPDVASSASSQPISAPVGRGLHRRLVVRVRRNAASSPAMQQSISAPPTGVSEPVTPGLLARLTMAHATPMTPPPRPLPDDAFRAFSNPVRTVSRRGEETSSRESTPSPPERVRPATHIRSRHTHLPAQGGLSDSPVAPRLSHPDAPSAGECTLAAPGAREPSARPEANSFSASACTTPGADMACHAHIQPAQPLATAAPPCVQADVQRAPVEVGAEHRADVLIQPPGGRPGSVLGEPSTASSSHPPDDAANHPSARDPPPGERVRPGHVSGDPSAASSSRAPDDAANHSSACQLPPGERVSPQSQQISPAQAHTSLAAFQEPAASVAESPRRSVEWDRSDAGWPRRGSPPLGAPRDDWDYETLQAKIATRASERTPEPLSVEEVLVRQQYMAIAGDAWPSPGGLPAESSRGHEDSVDAQSSIEHASYDGDSAFEVPVDGQGKDAEILRRALVACNFVDGRYVSSSRASSPPCTPLGLRTVRSTSVASAVTDPLDLTIDEDSDLHEYQDVLDAAQRSLAAGSCPRLFQPNEEWWPTIFVWHGRGDVAAFGLDTRRDSSSGGLAVVDILRDVPMEYDRREQIATLRASVLVSALAQQPTWCQGPVAISVQSKVGGRIAHRPLAVVHSPVDFVLTEADTQVDLQVLDPAESSRHLREVYFALDYRLDPVVNSSRPRSAPAHEQLDTRSHHFTAPASPPPKRRKGRRAKVKFTAAQRAAAMIEWLETIEDGRYLESRVRADIKSEPARAPQPFSRLLRWIRFATSLHGMGPDADDYDAPAPARGQRINKTIIGIFVGRGHDWVKDVFKAQRLMDSGLPEVEAALDELTDRREVLGVSRLVDILTGMADGDPLEKWLLPRSQPVEREPGSPESQDSELRAHDQEGSSNVASHQDGDNDEVGQEKDRDAGSSLGSDEEDHEDHGKADIDAAGSSLGSDEEDDHAAGSSLGSDEEDDEDDGEAQKVVPASPGFSEEQDGRGRDAPACTRRIRRISYRSDLKSSASYPPPSLCPSLLKCWLKDLTILKQRHKSRRGAPRRVGDHSRSNLSLSSILRR</sequence>
<keyword evidence="3" id="KW-1185">Reference proteome</keyword>
<feature type="compositionally biased region" description="Low complexity" evidence="1">
    <location>
        <begin position="188"/>
        <end position="216"/>
    </location>
</feature>
<dbReference type="EMBL" id="KZ857416">
    <property type="protein sequence ID" value="RDX47790.1"/>
    <property type="molecule type" value="Genomic_DNA"/>
</dbReference>
<feature type="compositionally biased region" description="Basic and acidic residues" evidence="1">
    <location>
        <begin position="252"/>
        <end position="261"/>
    </location>
</feature>
<feature type="region of interest" description="Disordered" evidence="1">
    <location>
        <begin position="136"/>
        <end position="270"/>
    </location>
</feature>
<name>A0A371D5H9_9APHY</name>